<reference evidence="3" key="1">
    <citation type="journal article" date="2019" name="Int. J. Syst. Evol. Microbiol.">
        <title>The Global Catalogue of Microorganisms (GCM) 10K type strain sequencing project: providing services to taxonomists for standard genome sequencing and annotation.</title>
        <authorList>
            <consortium name="The Broad Institute Genomics Platform"/>
            <consortium name="The Broad Institute Genome Sequencing Center for Infectious Disease"/>
            <person name="Wu L."/>
            <person name="Ma J."/>
        </authorList>
    </citation>
    <scope>NUCLEOTIDE SEQUENCE [LARGE SCALE GENOMIC DNA]</scope>
    <source>
        <strain evidence="3">CCUG 55250</strain>
    </source>
</reference>
<evidence type="ECO:0000256" key="1">
    <source>
        <dbReference type="SAM" id="SignalP"/>
    </source>
</evidence>
<name>A0ABW0I8J8_9BACT</name>
<feature type="chain" id="PRO_5046674547" description="DUF4440 domain-containing protein" evidence="1">
    <location>
        <begin position="21"/>
        <end position="166"/>
    </location>
</feature>
<proteinExistence type="predicted"/>
<keyword evidence="3" id="KW-1185">Reference proteome</keyword>
<evidence type="ECO:0000313" key="2">
    <source>
        <dbReference type="EMBL" id="MFC5408462.1"/>
    </source>
</evidence>
<dbReference type="Proteomes" id="UP001596106">
    <property type="component" value="Unassembled WGS sequence"/>
</dbReference>
<dbReference type="SUPFAM" id="SSF54427">
    <property type="entry name" value="NTF2-like"/>
    <property type="match status" value="1"/>
</dbReference>
<dbReference type="Gene3D" id="3.10.450.50">
    <property type="match status" value="1"/>
</dbReference>
<protein>
    <recommendedName>
        <fullName evidence="4">DUF4440 domain-containing protein</fullName>
    </recommendedName>
</protein>
<accession>A0ABW0I8J8</accession>
<comment type="caution">
    <text evidence="2">The sequence shown here is derived from an EMBL/GenBank/DDBJ whole genome shotgun (WGS) entry which is preliminary data.</text>
</comment>
<feature type="signal peptide" evidence="1">
    <location>
        <begin position="1"/>
        <end position="20"/>
    </location>
</feature>
<evidence type="ECO:0008006" key="4">
    <source>
        <dbReference type="Google" id="ProtNLM"/>
    </source>
</evidence>
<dbReference type="EMBL" id="JBHSMA010000001">
    <property type="protein sequence ID" value="MFC5408462.1"/>
    <property type="molecule type" value="Genomic_DNA"/>
</dbReference>
<dbReference type="RefSeq" id="WP_379841357.1">
    <property type="nucleotide sequence ID" value="NZ_JBHSMA010000001.1"/>
</dbReference>
<dbReference type="InterPro" id="IPR032710">
    <property type="entry name" value="NTF2-like_dom_sf"/>
</dbReference>
<evidence type="ECO:0000313" key="3">
    <source>
        <dbReference type="Proteomes" id="UP001596106"/>
    </source>
</evidence>
<organism evidence="2 3">
    <name type="scientific">Larkinella bovis</name>
    <dbReference type="NCBI Taxonomy" id="683041"/>
    <lineage>
        <taxon>Bacteria</taxon>
        <taxon>Pseudomonadati</taxon>
        <taxon>Bacteroidota</taxon>
        <taxon>Cytophagia</taxon>
        <taxon>Cytophagales</taxon>
        <taxon>Spirosomataceae</taxon>
        <taxon>Larkinella</taxon>
    </lineage>
</organism>
<gene>
    <name evidence="2" type="ORF">ACFPMF_04025</name>
</gene>
<sequence>MKKPYLMLLVGGALSTSVFAQQTAPPSEETQRRLRKTETRTTTTALYPDRDSILVLLKRRMGGLHPGAGAAESLNAWFVDDAKITAADGSTQAPAAYQASAGKIRYQNYRVRKLEINEKTAQAVEVYTFSPVEATTTAPQTASVTSQLRKDPDGRWRITAMKITTK</sequence>
<keyword evidence="1" id="KW-0732">Signal</keyword>